<feature type="transmembrane region" description="Helical" evidence="1">
    <location>
        <begin position="7"/>
        <end position="25"/>
    </location>
</feature>
<feature type="transmembrane region" description="Helical" evidence="1">
    <location>
        <begin position="327"/>
        <end position="346"/>
    </location>
</feature>
<dbReference type="OrthoDB" id="9780088at2"/>
<name>A0A7Z2GSQ7_9BURK</name>
<reference evidence="2 3" key="1">
    <citation type="submission" date="2019-12" db="EMBL/GenBank/DDBJ databases">
        <title>Paraburkholderia acidiphila 7Q-K02 sp. nov and Paraburkholderia acidisoli DHF22 sp. nov., two strains isolated from forest soil.</title>
        <authorList>
            <person name="Gao Z."/>
            <person name="Qiu L."/>
        </authorList>
    </citation>
    <scope>NUCLEOTIDE SEQUENCE [LARGE SCALE GENOMIC DNA]</scope>
    <source>
        <strain evidence="2 3">DHF22</strain>
    </source>
</reference>
<dbReference type="AlphaFoldDB" id="A0A7Z2GSQ7"/>
<accession>A0A7Z2GSQ7</accession>
<feature type="transmembrane region" description="Helical" evidence="1">
    <location>
        <begin position="410"/>
        <end position="427"/>
    </location>
</feature>
<dbReference type="PANTHER" id="PTHR30569">
    <property type="entry name" value="CYTOSINE TRANSPORTER CODB"/>
    <property type="match status" value="1"/>
</dbReference>
<feature type="transmembrane region" description="Helical" evidence="1">
    <location>
        <begin position="352"/>
        <end position="373"/>
    </location>
</feature>
<evidence type="ECO:0000256" key="1">
    <source>
        <dbReference type="SAM" id="Phobius"/>
    </source>
</evidence>
<feature type="transmembrane region" description="Helical" evidence="1">
    <location>
        <begin position="385"/>
        <end position="404"/>
    </location>
</feature>
<protein>
    <submittedName>
        <fullName evidence="2">Purine-cytosine permease-like transporter</fullName>
    </submittedName>
</protein>
<dbReference type="Proteomes" id="UP000433577">
    <property type="component" value="Chromosome 4"/>
</dbReference>
<keyword evidence="3" id="KW-1185">Reference proteome</keyword>
<feature type="transmembrane region" description="Helical" evidence="1">
    <location>
        <begin position="74"/>
        <end position="94"/>
    </location>
</feature>
<proteinExistence type="predicted"/>
<keyword evidence="1" id="KW-0472">Membrane</keyword>
<dbReference type="KEGG" id="pacs:FAZ98_33470"/>
<feature type="transmembrane region" description="Helical" evidence="1">
    <location>
        <begin position="140"/>
        <end position="157"/>
    </location>
</feature>
<dbReference type="EMBL" id="CP046916">
    <property type="protein sequence ID" value="QGZ66919.1"/>
    <property type="molecule type" value="Genomic_DNA"/>
</dbReference>
<sequence>MSWNTAGIVTTLVQMFIGALISFVAGLKIALLAGAFVTIVGSLLGWGVGHVAYRTGLSSTVLTRKHGFGTRGSAITAFSFAFMITGLAALENVLLYKGFRFWFNFDDTLTNRTLVYGVLSLAWILLTAFGFKLVSKVSSVTLVAMLALLAFIVFRVVDGSGMSWAQAMSFGSQMPADVLKSMGAVSDFGKFTFCVNVLIGTAGALAMIDADLGRYAISSRDVGISALIGNLFLDFIMIAVGGIVMYAGTGQLVAHYVANGMSQAAASAAVLHSPDSVASAFIVFGGVLGGVLMVLAQSKAQVLNTYSSSLSLTSFFDSTVNWRPGRFTFVVLGNVISALFLIGSILDWFNAFITVLGVLMTCYAGIILADYFIVSRGRTTSTPAVNWPGVSATVVSFVLAHYVLNTLVPIEFFTSLIGALVLYPLFCRLMPRRQLDLQAQS</sequence>
<feature type="transmembrane region" description="Helical" evidence="1">
    <location>
        <begin position="114"/>
        <end position="133"/>
    </location>
</feature>
<feature type="transmembrane region" description="Helical" evidence="1">
    <location>
        <begin position="31"/>
        <end position="53"/>
    </location>
</feature>
<dbReference type="GO" id="GO:0015209">
    <property type="term" value="F:cytosine transmembrane transporter activity"/>
    <property type="evidence" value="ECO:0007669"/>
    <property type="project" value="InterPro"/>
</dbReference>
<feature type="transmembrane region" description="Helical" evidence="1">
    <location>
        <begin position="222"/>
        <end position="247"/>
    </location>
</feature>
<feature type="transmembrane region" description="Helical" evidence="1">
    <location>
        <begin position="277"/>
        <end position="296"/>
    </location>
</feature>
<evidence type="ECO:0000313" key="2">
    <source>
        <dbReference type="EMBL" id="QGZ66919.1"/>
    </source>
</evidence>
<dbReference type="InterPro" id="IPR030191">
    <property type="entry name" value="CodB"/>
</dbReference>
<keyword evidence="1" id="KW-1133">Transmembrane helix</keyword>
<organism evidence="2 3">
    <name type="scientific">Paraburkholderia acidisoli</name>
    <dbReference type="NCBI Taxonomy" id="2571748"/>
    <lineage>
        <taxon>Bacteria</taxon>
        <taxon>Pseudomonadati</taxon>
        <taxon>Pseudomonadota</taxon>
        <taxon>Betaproteobacteria</taxon>
        <taxon>Burkholderiales</taxon>
        <taxon>Burkholderiaceae</taxon>
        <taxon>Paraburkholderia</taxon>
    </lineage>
</organism>
<dbReference type="GO" id="GO:0005886">
    <property type="term" value="C:plasma membrane"/>
    <property type="evidence" value="ECO:0007669"/>
    <property type="project" value="TreeGrafter"/>
</dbReference>
<dbReference type="PANTHER" id="PTHR30569:SF0">
    <property type="entry name" value="CYTOSINE PERMEASE"/>
    <property type="match status" value="1"/>
</dbReference>
<dbReference type="Gene3D" id="1.10.4160.10">
    <property type="entry name" value="Hydantoin permease"/>
    <property type="match status" value="1"/>
</dbReference>
<feature type="transmembrane region" description="Helical" evidence="1">
    <location>
        <begin position="188"/>
        <end position="210"/>
    </location>
</feature>
<keyword evidence="1" id="KW-0812">Transmembrane</keyword>
<gene>
    <name evidence="2" type="ORF">FAZ98_33470</name>
</gene>
<evidence type="ECO:0000313" key="3">
    <source>
        <dbReference type="Proteomes" id="UP000433577"/>
    </source>
</evidence>